<feature type="transmembrane region" description="Helical" evidence="1">
    <location>
        <begin position="88"/>
        <end position="106"/>
    </location>
</feature>
<organism evidence="2 3">
    <name type="scientific">Paraburkholderia phenazinium</name>
    <dbReference type="NCBI Taxonomy" id="60549"/>
    <lineage>
        <taxon>Bacteria</taxon>
        <taxon>Pseudomonadati</taxon>
        <taxon>Pseudomonadota</taxon>
        <taxon>Betaproteobacteria</taxon>
        <taxon>Burkholderiales</taxon>
        <taxon>Burkholderiaceae</taxon>
        <taxon>Paraburkholderia</taxon>
    </lineage>
</organism>
<evidence type="ECO:0000313" key="3">
    <source>
        <dbReference type="Proteomes" id="UP000185151"/>
    </source>
</evidence>
<protein>
    <recommendedName>
        <fullName evidence="4">ABC-type nickel/cobalt efflux system, permease component RcnA</fullName>
    </recommendedName>
</protein>
<keyword evidence="3" id="KW-1185">Reference proteome</keyword>
<evidence type="ECO:0008006" key="4">
    <source>
        <dbReference type="Google" id="ProtNLM"/>
    </source>
</evidence>
<name>A0A1N6GUI6_9BURK</name>
<reference evidence="2 3" key="1">
    <citation type="submission" date="2016-11" db="EMBL/GenBank/DDBJ databases">
        <authorList>
            <person name="Jaros S."/>
            <person name="Januszkiewicz K."/>
            <person name="Wedrychowicz H."/>
        </authorList>
    </citation>
    <scope>NUCLEOTIDE SEQUENCE [LARGE SCALE GENOMIC DNA]</scope>
    <source>
        <strain evidence="2 3">GAS95</strain>
    </source>
</reference>
<dbReference type="OrthoDB" id="271709at2"/>
<dbReference type="PANTHER" id="PTHR36394:SF1">
    <property type="entry name" value="OS01G0277700 PROTEIN"/>
    <property type="match status" value="1"/>
</dbReference>
<gene>
    <name evidence="2" type="ORF">SAMN05444165_0970</name>
</gene>
<keyword evidence="1" id="KW-0812">Transmembrane</keyword>
<accession>A0A1N6GUI6</accession>
<dbReference type="RefSeq" id="WP_074294472.1">
    <property type="nucleotide sequence ID" value="NZ_FSRU01000001.1"/>
</dbReference>
<dbReference type="AlphaFoldDB" id="A0A1N6GUI6"/>
<evidence type="ECO:0000313" key="2">
    <source>
        <dbReference type="EMBL" id="SIO11107.1"/>
    </source>
</evidence>
<sequence>MSLLSFQHLDTSSAVLLVGAVLVVGILHTIVPDHWVPITLIARQRGWTRGQTARAALQAGTGHVVTTLILAAIVWLAGVAVAAKFGHWIDTISSIALVAFGLWIGISSWRELRSGDGHGHSHGPHGHSHDFSHLAGGKGAADSIHGSELQRMYGEHGVLELSIYEFGQAPRFRLTATRPQTVETLTVETRREDGGRQTFAFERRGAYWESVEEIPEPHGFDVNLTVSHEGHAHAYQTAFAEHEHHHQHDDHDHHAHGAARKTSSRTALLLILGSSPMVEGIPAFFAAGKYGLSLILIMAIVFAASTILTYVLLCVYSTASLQRVKFGALERYGEVLSGAFIALVGLTFWVFPVL</sequence>
<keyword evidence="1" id="KW-0472">Membrane</keyword>
<feature type="transmembrane region" description="Helical" evidence="1">
    <location>
        <begin position="57"/>
        <end position="82"/>
    </location>
</feature>
<feature type="transmembrane region" description="Helical" evidence="1">
    <location>
        <begin position="267"/>
        <end position="288"/>
    </location>
</feature>
<dbReference type="PANTHER" id="PTHR36394">
    <property type="entry name" value="OS01G0277700 PROTEIN"/>
    <property type="match status" value="1"/>
</dbReference>
<feature type="transmembrane region" description="Helical" evidence="1">
    <location>
        <begin position="294"/>
        <end position="319"/>
    </location>
</feature>
<dbReference type="Proteomes" id="UP000185151">
    <property type="component" value="Unassembled WGS sequence"/>
</dbReference>
<feature type="transmembrane region" description="Helical" evidence="1">
    <location>
        <begin position="12"/>
        <end position="36"/>
    </location>
</feature>
<proteinExistence type="predicted"/>
<keyword evidence="1" id="KW-1133">Transmembrane helix</keyword>
<evidence type="ECO:0000256" key="1">
    <source>
        <dbReference type="SAM" id="Phobius"/>
    </source>
</evidence>
<dbReference type="EMBL" id="FSRU01000001">
    <property type="protein sequence ID" value="SIO11107.1"/>
    <property type="molecule type" value="Genomic_DNA"/>
</dbReference>
<feature type="transmembrane region" description="Helical" evidence="1">
    <location>
        <begin position="331"/>
        <end position="351"/>
    </location>
</feature>